<accession>A0A445GW58</accession>
<evidence type="ECO:0000313" key="7">
    <source>
        <dbReference type="EMBL" id="RZB65454.1"/>
    </source>
</evidence>
<dbReference type="GO" id="GO:0005524">
    <property type="term" value="F:ATP binding"/>
    <property type="evidence" value="ECO:0007669"/>
    <property type="project" value="UniProtKB-UniRule"/>
</dbReference>
<dbReference type="InterPro" id="IPR047149">
    <property type="entry name" value="KIF11-like"/>
</dbReference>
<keyword evidence="4" id="KW-0206">Cytoskeleton</keyword>
<keyword evidence="8" id="KW-1185">Reference proteome</keyword>
<dbReference type="Proteomes" id="UP000289340">
    <property type="component" value="Chromosome 15"/>
</dbReference>
<dbReference type="Pfam" id="PF00225">
    <property type="entry name" value="Kinesin"/>
    <property type="match status" value="1"/>
</dbReference>
<dbReference type="PANTHER" id="PTHR47970:SF30">
    <property type="entry name" value="KINESIN-LIKE PROTEIN"/>
    <property type="match status" value="1"/>
</dbReference>
<dbReference type="PROSITE" id="PS50067">
    <property type="entry name" value="KINESIN_MOTOR_2"/>
    <property type="match status" value="1"/>
</dbReference>
<protein>
    <submittedName>
        <fullName evidence="7">Kinesin-like protein KIN-UB</fullName>
    </submittedName>
</protein>
<comment type="subcellular location">
    <subcellularLocation>
        <location evidence="1">Cytoplasm</location>
        <location evidence="1">Cytoskeleton</location>
    </subcellularLocation>
</comment>
<evidence type="ECO:0000313" key="8">
    <source>
        <dbReference type="Proteomes" id="UP000289340"/>
    </source>
</evidence>
<evidence type="ECO:0000256" key="5">
    <source>
        <dbReference type="PROSITE-ProRule" id="PRU00283"/>
    </source>
</evidence>
<dbReference type="GO" id="GO:0005876">
    <property type="term" value="C:spindle microtubule"/>
    <property type="evidence" value="ECO:0007669"/>
    <property type="project" value="TreeGrafter"/>
</dbReference>
<organism evidence="7 8">
    <name type="scientific">Glycine soja</name>
    <name type="common">Wild soybean</name>
    <dbReference type="NCBI Taxonomy" id="3848"/>
    <lineage>
        <taxon>Eukaryota</taxon>
        <taxon>Viridiplantae</taxon>
        <taxon>Streptophyta</taxon>
        <taxon>Embryophyta</taxon>
        <taxon>Tracheophyta</taxon>
        <taxon>Spermatophyta</taxon>
        <taxon>Magnoliopsida</taxon>
        <taxon>eudicotyledons</taxon>
        <taxon>Gunneridae</taxon>
        <taxon>Pentapetalae</taxon>
        <taxon>rosids</taxon>
        <taxon>fabids</taxon>
        <taxon>Fabales</taxon>
        <taxon>Fabaceae</taxon>
        <taxon>Papilionoideae</taxon>
        <taxon>50 kb inversion clade</taxon>
        <taxon>NPAAA clade</taxon>
        <taxon>indigoferoid/millettioid clade</taxon>
        <taxon>Phaseoleae</taxon>
        <taxon>Glycine</taxon>
        <taxon>Glycine subgen. Soja</taxon>
    </lineage>
</organism>
<dbReference type="SMART" id="SM00129">
    <property type="entry name" value="KISc"/>
    <property type="match status" value="1"/>
</dbReference>
<keyword evidence="2" id="KW-0963">Cytoplasm</keyword>
<dbReference type="GO" id="GO:0007018">
    <property type="term" value="P:microtubule-based movement"/>
    <property type="evidence" value="ECO:0007669"/>
    <property type="project" value="InterPro"/>
</dbReference>
<dbReference type="SUPFAM" id="SSF52540">
    <property type="entry name" value="P-loop containing nucleoside triphosphate hydrolases"/>
    <property type="match status" value="1"/>
</dbReference>
<evidence type="ECO:0000256" key="3">
    <source>
        <dbReference type="ARBA" id="ARBA00023175"/>
    </source>
</evidence>
<sequence>SVLDGYNGIVMAYGQTRIGKTFTLGQLGEEDTSDRGIMVCSMEDILADISLGIDFVTVSYLQLYIEALQDFLNPANDNIPIVEDPKTGDVSLSGDTSVEIKDQPSFLELLRVGETHRIAANTKLNTESSHSHAILTVHVKRFVVDCEDVVSTKNNDASHLTKPSKPIFRKSKLVVVDLARSEHIHKSKYMLEEAKSINLSLSALAKCINALAENNSHVPFRDSKLTRLLRDSFGGTIRASLIVTISLSPYHQGETSNTILFGQKALYLLHQWSPLIVEDQWQQNGEGRKMIGDTTSRRR</sequence>
<dbReference type="GO" id="GO:0051231">
    <property type="term" value="P:spindle elongation"/>
    <property type="evidence" value="ECO:0007669"/>
    <property type="project" value="TreeGrafter"/>
</dbReference>
<evidence type="ECO:0000256" key="1">
    <source>
        <dbReference type="ARBA" id="ARBA00004245"/>
    </source>
</evidence>
<comment type="caution">
    <text evidence="7">The sequence shown here is derived from an EMBL/GenBank/DDBJ whole genome shotgun (WGS) entry which is preliminary data.</text>
</comment>
<dbReference type="InterPro" id="IPR001752">
    <property type="entry name" value="Kinesin_motor_dom"/>
</dbReference>
<keyword evidence="5" id="KW-0547">Nucleotide-binding</keyword>
<dbReference type="GO" id="GO:0072686">
    <property type="term" value="C:mitotic spindle"/>
    <property type="evidence" value="ECO:0007669"/>
    <property type="project" value="TreeGrafter"/>
</dbReference>
<name>A0A445GW58_GLYSO</name>
<feature type="non-terminal residue" evidence="7">
    <location>
        <position position="1"/>
    </location>
</feature>
<keyword evidence="5" id="KW-0067">ATP-binding</keyword>
<dbReference type="PRINTS" id="PR00380">
    <property type="entry name" value="KINESINHEAVY"/>
</dbReference>
<dbReference type="GO" id="GO:0008017">
    <property type="term" value="F:microtubule binding"/>
    <property type="evidence" value="ECO:0007669"/>
    <property type="project" value="InterPro"/>
</dbReference>
<keyword evidence="3 5" id="KW-0505">Motor protein</keyword>
<dbReference type="InterPro" id="IPR027417">
    <property type="entry name" value="P-loop_NTPase"/>
</dbReference>
<evidence type="ECO:0000256" key="2">
    <source>
        <dbReference type="ARBA" id="ARBA00022490"/>
    </source>
</evidence>
<dbReference type="Gene3D" id="3.40.850.10">
    <property type="entry name" value="Kinesin motor domain"/>
    <property type="match status" value="1"/>
</dbReference>
<feature type="domain" description="Kinesin motor" evidence="6">
    <location>
        <begin position="1"/>
        <end position="268"/>
    </location>
</feature>
<dbReference type="InterPro" id="IPR036961">
    <property type="entry name" value="Kinesin_motor_dom_sf"/>
</dbReference>
<dbReference type="PANTHER" id="PTHR47970">
    <property type="entry name" value="KINESIN-LIKE PROTEIN KIF11"/>
    <property type="match status" value="1"/>
</dbReference>
<dbReference type="AlphaFoldDB" id="A0A445GW58"/>
<dbReference type="GO" id="GO:0008574">
    <property type="term" value="F:plus-end-directed microtubule motor activity"/>
    <property type="evidence" value="ECO:0007669"/>
    <property type="project" value="TreeGrafter"/>
</dbReference>
<reference evidence="7 8" key="1">
    <citation type="submission" date="2018-09" db="EMBL/GenBank/DDBJ databases">
        <title>A high-quality reference genome of wild soybean provides a powerful tool to mine soybean genomes.</title>
        <authorList>
            <person name="Xie M."/>
            <person name="Chung C.Y.L."/>
            <person name="Li M.-W."/>
            <person name="Wong F.-L."/>
            <person name="Chan T.-F."/>
            <person name="Lam H.-M."/>
        </authorList>
    </citation>
    <scope>NUCLEOTIDE SEQUENCE [LARGE SCALE GENOMIC DNA]</scope>
    <source>
        <strain evidence="8">cv. W05</strain>
        <tissue evidence="7">Hypocotyl of etiolated seedlings</tissue>
    </source>
</reference>
<feature type="binding site" evidence="5">
    <location>
        <begin position="14"/>
        <end position="21"/>
    </location>
    <ligand>
        <name>ATP</name>
        <dbReference type="ChEBI" id="CHEBI:30616"/>
    </ligand>
</feature>
<gene>
    <name evidence="7" type="ORF">D0Y65_041491</name>
</gene>
<proteinExistence type="inferred from homology"/>
<comment type="similarity">
    <text evidence="5">Belongs to the TRAFAC class myosin-kinesin ATPase superfamily. Kinesin family.</text>
</comment>
<dbReference type="GO" id="GO:0090307">
    <property type="term" value="P:mitotic spindle assembly"/>
    <property type="evidence" value="ECO:0007669"/>
    <property type="project" value="TreeGrafter"/>
</dbReference>
<evidence type="ECO:0000256" key="4">
    <source>
        <dbReference type="ARBA" id="ARBA00023212"/>
    </source>
</evidence>
<evidence type="ECO:0000259" key="6">
    <source>
        <dbReference type="PROSITE" id="PS50067"/>
    </source>
</evidence>
<dbReference type="EMBL" id="QZWG01000015">
    <property type="protein sequence ID" value="RZB65454.1"/>
    <property type="molecule type" value="Genomic_DNA"/>
</dbReference>